<protein>
    <submittedName>
        <fullName evidence="1">Linoleate 13S-lipoxygenase</fullName>
        <ecNumber evidence="1">1.13.11.12</ecNumber>
    </submittedName>
</protein>
<evidence type="ECO:0000313" key="1">
    <source>
        <dbReference type="EMBL" id="KAF5803893.1"/>
    </source>
</evidence>
<dbReference type="Proteomes" id="UP000215914">
    <property type="component" value="Unassembled WGS sequence"/>
</dbReference>
<accession>A0A9K3IVL4</accession>
<dbReference type="EC" id="1.13.11.12" evidence="1"/>
<sequence length="109" mass="11978">MALLAKDIITGSSMVDNKSSSFGSNIINQNLGQLCVNPVLIPLDRKRRLRKGVRTTTPVVVSAISEDLVKLVRVEKGVSFKVKAVLTVRNKVKEDLTETIVRKLDAFAD</sequence>
<reference evidence="1" key="1">
    <citation type="journal article" date="2017" name="Nature">
        <title>The sunflower genome provides insights into oil metabolism, flowering and Asterid evolution.</title>
        <authorList>
            <person name="Badouin H."/>
            <person name="Gouzy J."/>
            <person name="Grassa C.J."/>
            <person name="Murat F."/>
            <person name="Staton S.E."/>
            <person name="Cottret L."/>
            <person name="Lelandais-Briere C."/>
            <person name="Owens G.L."/>
            <person name="Carrere S."/>
            <person name="Mayjonade B."/>
            <person name="Legrand L."/>
            <person name="Gill N."/>
            <person name="Kane N.C."/>
            <person name="Bowers J.E."/>
            <person name="Hubner S."/>
            <person name="Bellec A."/>
            <person name="Berard A."/>
            <person name="Berges H."/>
            <person name="Blanchet N."/>
            <person name="Boniface M.C."/>
            <person name="Brunel D."/>
            <person name="Catrice O."/>
            <person name="Chaidir N."/>
            <person name="Claudel C."/>
            <person name="Donnadieu C."/>
            <person name="Faraut T."/>
            <person name="Fievet G."/>
            <person name="Helmstetter N."/>
            <person name="King M."/>
            <person name="Knapp S.J."/>
            <person name="Lai Z."/>
            <person name="Le Paslier M.C."/>
            <person name="Lippi Y."/>
            <person name="Lorenzon L."/>
            <person name="Mandel J.R."/>
            <person name="Marage G."/>
            <person name="Marchand G."/>
            <person name="Marquand E."/>
            <person name="Bret-Mestries E."/>
            <person name="Morien E."/>
            <person name="Nambeesan S."/>
            <person name="Nguyen T."/>
            <person name="Pegot-Espagnet P."/>
            <person name="Pouilly N."/>
            <person name="Raftis F."/>
            <person name="Sallet E."/>
            <person name="Schiex T."/>
            <person name="Thomas J."/>
            <person name="Vandecasteele C."/>
            <person name="Vares D."/>
            <person name="Vear F."/>
            <person name="Vautrin S."/>
            <person name="Crespi M."/>
            <person name="Mangin B."/>
            <person name="Burke J.M."/>
            <person name="Salse J."/>
            <person name="Munos S."/>
            <person name="Vincourt P."/>
            <person name="Rieseberg L.H."/>
            <person name="Langlade N.B."/>
        </authorList>
    </citation>
    <scope>NUCLEOTIDE SEQUENCE</scope>
    <source>
        <tissue evidence="1">Leaves</tissue>
    </source>
</reference>
<dbReference type="EMBL" id="MNCJ02000321">
    <property type="protein sequence ID" value="KAF5803893.1"/>
    <property type="molecule type" value="Genomic_DNA"/>
</dbReference>
<dbReference type="GO" id="GO:0016165">
    <property type="term" value="F:linoleate 13S-lipoxygenase activity"/>
    <property type="evidence" value="ECO:0007669"/>
    <property type="project" value="UniProtKB-EC"/>
</dbReference>
<keyword evidence="1" id="KW-0560">Oxidoreductase</keyword>
<reference evidence="1" key="2">
    <citation type="submission" date="2020-06" db="EMBL/GenBank/DDBJ databases">
        <title>Helianthus annuus Genome sequencing and assembly Release 2.</title>
        <authorList>
            <person name="Gouzy J."/>
            <person name="Langlade N."/>
            <person name="Munos S."/>
        </authorList>
    </citation>
    <scope>NUCLEOTIDE SEQUENCE</scope>
    <source>
        <tissue evidence="1">Leaves</tissue>
    </source>
</reference>
<organism evidence="1 2">
    <name type="scientific">Helianthus annuus</name>
    <name type="common">Common sunflower</name>
    <dbReference type="NCBI Taxonomy" id="4232"/>
    <lineage>
        <taxon>Eukaryota</taxon>
        <taxon>Viridiplantae</taxon>
        <taxon>Streptophyta</taxon>
        <taxon>Embryophyta</taxon>
        <taxon>Tracheophyta</taxon>
        <taxon>Spermatophyta</taxon>
        <taxon>Magnoliopsida</taxon>
        <taxon>eudicotyledons</taxon>
        <taxon>Gunneridae</taxon>
        <taxon>Pentapetalae</taxon>
        <taxon>asterids</taxon>
        <taxon>campanulids</taxon>
        <taxon>Asterales</taxon>
        <taxon>Asteraceae</taxon>
        <taxon>Asteroideae</taxon>
        <taxon>Heliantheae alliance</taxon>
        <taxon>Heliantheae</taxon>
        <taxon>Helianthus</taxon>
    </lineage>
</organism>
<dbReference type="Gramene" id="mRNA:HanXRQr2_Chr06g0276781">
    <property type="protein sequence ID" value="CDS:HanXRQr2_Chr06g0276781.1"/>
    <property type="gene ID" value="HanXRQr2_Chr06g0276781"/>
</dbReference>
<comment type="caution">
    <text evidence="1">The sequence shown here is derived from an EMBL/GenBank/DDBJ whole genome shotgun (WGS) entry which is preliminary data.</text>
</comment>
<proteinExistence type="predicted"/>
<evidence type="ECO:0000313" key="2">
    <source>
        <dbReference type="Proteomes" id="UP000215914"/>
    </source>
</evidence>
<dbReference type="AlphaFoldDB" id="A0A9K3IVL4"/>
<keyword evidence="2" id="KW-1185">Reference proteome</keyword>
<gene>
    <name evidence="1" type="ORF">HanXRQr2_Chr06g0276781</name>
</gene>
<name>A0A9K3IVL4_HELAN</name>